<feature type="compositionally biased region" description="Low complexity" evidence="1">
    <location>
        <begin position="688"/>
        <end position="699"/>
    </location>
</feature>
<gene>
    <name evidence="3" type="ORF">CLV68_6525</name>
</gene>
<reference evidence="3 4" key="1">
    <citation type="submission" date="2018-10" db="EMBL/GenBank/DDBJ databases">
        <title>Genomic Encyclopedia of Archaeal and Bacterial Type Strains, Phase II (KMG-II): from individual species to whole genera.</title>
        <authorList>
            <person name="Goeker M."/>
        </authorList>
    </citation>
    <scope>NUCLEOTIDE SEQUENCE [LARGE SCALE GENOMIC DNA]</scope>
    <source>
        <strain evidence="3 4">DSM 45657</strain>
    </source>
</reference>
<dbReference type="Proteomes" id="UP000282454">
    <property type="component" value="Unassembled WGS sequence"/>
</dbReference>
<evidence type="ECO:0000256" key="1">
    <source>
        <dbReference type="SAM" id="MobiDB-lite"/>
    </source>
</evidence>
<sequence length="699" mass="77324">MPAVIGTPGSGKTTLLRHTARQICKQQGRRRRVPVLLYLRDHVDAITAKPPARLADLVRAGIGDLAALEPAGWLEQQLRGGNCVVLLDGLDEVARAEYRRAVSAWVEQQTRQYPANDFVITSRPQGYSEAKVEGAAVLATRPLSPAQVEVFVRSWYTATERITTGTRDEHVDAAATAAADDLLIRLRGAPNLVDLTTNPLLLTMIANVHRYRGALPGRRVDLYGEICQVMLWRRQAAKQLRQAMPGERLEVLLRALAHHMMVEGVRELPAREMVGVFDQLMRRISTPLTSWDVLVEVVGTGLLVEREQLRYSFAHLTFQEYLAAVHIRDRGSVNTLTENVNDSWWRETTLLYSALVDGDQVVAACLDSTKAVALAPAFDCIQDGADLDSVLRDRTLDLVDQAQRDDCPDDVRALVTKVLTTRLLRDSTPLESGSAQCRTPVPNNLLRLWQRAERPGGTVPWNDEPATAVPFSDARAFSAWLATAVEDPGIRLPASEELGERVVAPLGHFAWTSDGLHVPSGQHPHHVSQHPHHVSQDALLDQLMLDLDPEVEHVIALLRAQAEARVVSGRDEAADYQRWMKPFLARARLRAPDQHMDVSVMRREIIAAADDALRGTSLAARELFDWSTTARTSPRWRAGRSATTTATRTGRPVMTWPRCGPSSRGAGRTSQWLGRAPGPWSPPRSRSRTASRPATRGSG</sequence>
<dbReference type="PANTHER" id="PTHR46844:SF1">
    <property type="entry name" value="SLR5058 PROTEIN"/>
    <property type="match status" value="1"/>
</dbReference>
<feature type="compositionally biased region" description="Low complexity" evidence="1">
    <location>
        <begin position="635"/>
        <end position="651"/>
    </location>
</feature>
<dbReference type="EMBL" id="RCDD01000010">
    <property type="protein sequence ID" value="RLK53861.1"/>
    <property type="molecule type" value="Genomic_DNA"/>
</dbReference>
<keyword evidence="4" id="KW-1185">Reference proteome</keyword>
<accession>A0A421AUX0</accession>
<dbReference type="PROSITE" id="PS50837">
    <property type="entry name" value="NACHT"/>
    <property type="match status" value="1"/>
</dbReference>
<dbReference type="AlphaFoldDB" id="A0A421AUX0"/>
<feature type="region of interest" description="Disordered" evidence="1">
    <location>
        <begin position="635"/>
        <end position="699"/>
    </location>
</feature>
<evidence type="ECO:0000313" key="3">
    <source>
        <dbReference type="EMBL" id="RLK53861.1"/>
    </source>
</evidence>
<dbReference type="Pfam" id="PF05729">
    <property type="entry name" value="NACHT"/>
    <property type="match status" value="1"/>
</dbReference>
<protein>
    <submittedName>
        <fullName evidence="3">NACHT domain-containing protein</fullName>
    </submittedName>
</protein>
<dbReference type="InterPro" id="IPR007111">
    <property type="entry name" value="NACHT_NTPase"/>
</dbReference>
<name>A0A421AUX0_9PSEU</name>
<organism evidence="3 4">
    <name type="scientific">Actinokineospora cianjurensis</name>
    <dbReference type="NCBI Taxonomy" id="585224"/>
    <lineage>
        <taxon>Bacteria</taxon>
        <taxon>Bacillati</taxon>
        <taxon>Actinomycetota</taxon>
        <taxon>Actinomycetes</taxon>
        <taxon>Pseudonocardiales</taxon>
        <taxon>Pseudonocardiaceae</taxon>
        <taxon>Actinokineospora</taxon>
    </lineage>
</organism>
<evidence type="ECO:0000313" key="4">
    <source>
        <dbReference type="Proteomes" id="UP000282454"/>
    </source>
</evidence>
<feature type="domain" description="NACHT" evidence="2">
    <location>
        <begin position="1"/>
        <end position="124"/>
    </location>
</feature>
<dbReference type="InterPro" id="IPR027417">
    <property type="entry name" value="P-loop_NTPase"/>
</dbReference>
<dbReference type="PANTHER" id="PTHR46844">
    <property type="entry name" value="SLR5058 PROTEIN"/>
    <property type="match status" value="1"/>
</dbReference>
<comment type="caution">
    <text evidence="3">The sequence shown here is derived from an EMBL/GenBank/DDBJ whole genome shotgun (WGS) entry which is preliminary data.</text>
</comment>
<proteinExistence type="predicted"/>
<dbReference type="SUPFAM" id="SSF52540">
    <property type="entry name" value="P-loop containing nucleoside triphosphate hydrolases"/>
    <property type="match status" value="1"/>
</dbReference>
<evidence type="ECO:0000259" key="2">
    <source>
        <dbReference type="PROSITE" id="PS50837"/>
    </source>
</evidence>
<dbReference type="Gene3D" id="3.40.50.300">
    <property type="entry name" value="P-loop containing nucleotide triphosphate hydrolases"/>
    <property type="match status" value="1"/>
</dbReference>